<gene>
    <name evidence="2" type="ORF">BWGO95_03326</name>
</gene>
<dbReference type="InterPro" id="IPR046664">
    <property type="entry name" value="DUF6773"/>
</dbReference>
<reference evidence="2 3" key="1">
    <citation type="submission" date="2016-08" db="EMBL/GenBank/DDBJ databases">
        <authorList>
            <person name="Seilhamer J.J."/>
        </authorList>
    </citation>
    <scope>NUCLEOTIDE SEQUENCE [LARGE SCALE GENOMIC DNA]</scope>
    <source>
        <strain evidence="2 3">SDA_GO95</strain>
    </source>
</reference>
<keyword evidence="1" id="KW-0812">Transmembrane</keyword>
<sequence length="157" mass="18401">MEKLKNWFSLSTHSDERIQQIEMKIWAQSGIVVLLLAFIDLIIRGVYLQRPFLEWATALGIIICYMVFFFIRSILAGVYEPEIDNKEKLKQKLKDKLSYTLILSFTGVAYTTYHNQLPQDIVGWMLVCLKFILLVTILFGIQYFITKLAWNKSNKIQ</sequence>
<dbReference type="EMBL" id="FMAK01000037">
    <property type="protein sequence ID" value="SCB69174.1"/>
    <property type="molecule type" value="Genomic_DNA"/>
</dbReference>
<protein>
    <submittedName>
        <fullName evidence="2">Uncharacterized protein</fullName>
    </submittedName>
</protein>
<feature type="transmembrane region" description="Helical" evidence="1">
    <location>
        <begin position="55"/>
        <end position="76"/>
    </location>
</feature>
<dbReference type="Proteomes" id="UP000195696">
    <property type="component" value="Unassembled WGS sequence"/>
</dbReference>
<accession>A0A1G4EMK9</accession>
<feature type="transmembrane region" description="Helical" evidence="1">
    <location>
        <begin position="25"/>
        <end position="43"/>
    </location>
</feature>
<organism evidence="2 3">
    <name type="scientific">Bacillus mycoides</name>
    <dbReference type="NCBI Taxonomy" id="1405"/>
    <lineage>
        <taxon>Bacteria</taxon>
        <taxon>Bacillati</taxon>
        <taxon>Bacillota</taxon>
        <taxon>Bacilli</taxon>
        <taxon>Bacillales</taxon>
        <taxon>Bacillaceae</taxon>
        <taxon>Bacillus</taxon>
        <taxon>Bacillus cereus group</taxon>
    </lineage>
</organism>
<keyword evidence="1" id="KW-0472">Membrane</keyword>
<feature type="transmembrane region" description="Helical" evidence="1">
    <location>
        <begin position="121"/>
        <end position="145"/>
    </location>
</feature>
<feature type="transmembrane region" description="Helical" evidence="1">
    <location>
        <begin position="97"/>
        <end position="115"/>
    </location>
</feature>
<evidence type="ECO:0000313" key="3">
    <source>
        <dbReference type="Proteomes" id="UP000195696"/>
    </source>
</evidence>
<evidence type="ECO:0000256" key="1">
    <source>
        <dbReference type="SAM" id="Phobius"/>
    </source>
</evidence>
<dbReference type="Pfam" id="PF20563">
    <property type="entry name" value="DUF6773"/>
    <property type="match status" value="1"/>
</dbReference>
<evidence type="ECO:0000313" key="2">
    <source>
        <dbReference type="EMBL" id="SCB69174.1"/>
    </source>
</evidence>
<dbReference type="RefSeq" id="WP_133059512.1">
    <property type="nucleotide sequence ID" value="NZ_FMAK01000037.1"/>
</dbReference>
<keyword evidence="1" id="KW-1133">Transmembrane helix</keyword>
<dbReference type="AlphaFoldDB" id="A0A1G4EMK9"/>
<proteinExistence type="predicted"/>
<name>A0A1G4EMK9_BACMY</name>